<feature type="compositionally biased region" description="Basic and acidic residues" evidence="1">
    <location>
        <begin position="27"/>
        <end position="50"/>
    </location>
</feature>
<dbReference type="AlphaFoldDB" id="A0A699J4S7"/>
<gene>
    <name evidence="2" type="ORF">Tci_583818</name>
</gene>
<dbReference type="EMBL" id="BKCJ010371686">
    <property type="protein sequence ID" value="GFA11846.1"/>
    <property type="molecule type" value="Genomic_DNA"/>
</dbReference>
<accession>A0A699J4S7</accession>
<organism evidence="2">
    <name type="scientific">Tanacetum cinerariifolium</name>
    <name type="common">Dalmatian daisy</name>
    <name type="synonym">Chrysanthemum cinerariifolium</name>
    <dbReference type="NCBI Taxonomy" id="118510"/>
    <lineage>
        <taxon>Eukaryota</taxon>
        <taxon>Viridiplantae</taxon>
        <taxon>Streptophyta</taxon>
        <taxon>Embryophyta</taxon>
        <taxon>Tracheophyta</taxon>
        <taxon>Spermatophyta</taxon>
        <taxon>Magnoliopsida</taxon>
        <taxon>eudicotyledons</taxon>
        <taxon>Gunneridae</taxon>
        <taxon>Pentapetalae</taxon>
        <taxon>asterids</taxon>
        <taxon>campanulids</taxon>
        <taxon>Asterales</taxon>
        <taxon>Asteraceae</taxon>
        <taxon>Asteroideae</taxon>
        <taxon>Anthemideae</taxon>
        <taxon>Anthemidinae</taxon>
        <taxon>Tanacetum</taxon>
    </lineage>
</organism>
<evidence type="ECO:0000313" key="2">
    <source>
        <dbReference type="EMBL" id="GFA11846.1"/>
    </source>
</evidence>
<keyword evidence="2" id="KW-0548">Nucleotidyltransferase</keyword>
<reference evidence="2" key="1">
    <citation type="journal article" date="2019" name="Sci. Rep.">
        <title>Draft genome of Tanacetum cinerariifolium, the natural source of mosquito coil.</title>
        <authorList>
            <person name="Yamashiro T."/>
            <person name="Shiraishi A."/>
            <person name="Satake H."/>
            <person name="Nakayama K."/>
        </authorList>
    </citation>
    <scope>NUCLEOTIDE SEQUENCE</scope>
</reference>
<name>A0A699J4S7_TANCI</name>
<sequence length="335" mass="37335">MVALQSQQRHARDPAHPDVPEEAGACDADRGRNGDDNHNSRMGSRRTEQTTRECTYTDFLKCQPINFKGTEGVIGVALTCWKSHVKTVGQDAAHGMSWNTLMKMMTAKYCPQNEIKKLGIEIWELKVKGTTGTNNNNKTRDRTMAGITLLGLVRRNLTDDLNLCAPNATITMMDNMLPNATSATELAIWPVTVRVLQMPKPLTTKGAPGQVRKLLALSAEPNFDVIIGMDGLEKYQAIIVCVNKIIRIPWGNKTFIVRADGRDQGNETDLNIISCTKTQKYMLKGCHVFLEHVTTKKAEDKSKGKQLEDVPIVRDFPEVFLEDLPGLPLTQQVEF</sequence>
<evidence type="ECO:0000256" key="1">
    <source>
        <dbReference type="SAM" id="MobiDB-lite"/>
    </source>
</evidence>
<feature type="region of interest" description="Disordered" evidence="1">
    <location>
        <begin position="1"/>
        <end position="50"/>
    </location>
</feature>
<dbReference type="GO" id="GO:0003964">
    <property type="term" value="F:RNA-directed DNA polymerase activity"/>
    <property type="evidence" value="ECO:0007669"/>
    <property type="project" value="UniProtKB-KW"/>
</dbReference>
<keyword evidence="2" id="KW-0808">Transferase</keyword>
<proteinExistence type="predicted"/>
<feature type="compositionally biased region" description="Basic and acidic residues" evidence="1">
    <location>
        <begin position="10"/>
        <end position="19"/>
    </location>
</feature>
<keyword evidence="2" id="KW-0695">RNA-directed DNA polymerase</keyword>
<protein>
    <submittedName>
        <fullName evidence="2">Putative reverse transcriptase domain-containing protein</fullName>
    </submittedName>
</protein>
<comment type="caution">
    <text evidence="2">The sequence shown here is derived from an EMBL/GenBank/DDBJ whole genome shotgun (WGS) entry which is preliminary data.</text>
</comment>